<dbReference type="InterPro" id="IPR017946">
    <property type="entry name" value="PLC-like_Pdiesterase_TIM-brl"/>
</dbReference>
<dbReference type="EMBL" id="JAVRRL010000006">
    <property type="protein sequence ID" value="KAK5116927.1"/>
    <property type="molecule type" value="Genomic_DNA"/>
</dbReference>
<dbReference type="GO" id="GO:0006629">
    <property type="term" value="P:lipid metabolic process"/>
    <property type="evidence" value="ECO:0007669"/>
    <property type="project" value="InterPro"/>
</dbReference>
<evidence type="ECO:0008006" key="4">
    <source>
        <dbReference type="Google" id="ProtNLM"/>
    </source>
</evidence>
<proteinExistence type="predicted"/>
<comment type="caution">
    <text evidence="2">The sequence shown here is derived from an EMBL/GenBank/DDBJ whole genome shotgun (WGS) entry which is preliminary data.</text>
</comment>
<dbReference type="PANTHER" id="PTHR13593:SF116">
    <property type="entry name" value="PLC-LIKE PHOSPHODIESTERASE"/>
    <property type="match status" value="1"/>
</dbReference>
<organism evidence="2 3">
    <name type="scientific">Meristemomyces frigidus</name>
    <dbReference type="NCBI Taxonomy" id="1508187"/>
    <lineage>
        <taxon>Eukaryota</taxon>
        <taxon>Fungi</taxon>
        <taxon>Dikarya</taxon>
        <taxon>Ascomycota</taxon>
        <taxon>Pezizomycotina</taxon>
        <taxon>Dothideomycetes</taxon>
        <taxon>Dothideomycetidae</taxon>
        <taxon>Mycosphaerellales</taxon>
        <taxon>Teratosphaeriaceae</taxon>
        <taxon>Meristemomyces</taxon>
    </lineage>
</organism>
<feature type="chain" id="PRO_5042849760" description="Phosphatidylinositol-specific phospholipase C X domain-containing protein" evidence="1">
    <location>
        <begin position="22"/>
        <end position="423"/>
    </location>
</feature>
<evidence type="ECO:0000256" key="1">
    <source>
        <dbReference type="SAM" id="SignalP"/>
    </source>
</evidence>
<dbReference type="AlphaFoldDB" id="A0AAN7YJ10"/>
<dbReference type="SUPFAM" id="SSF51695">
    <property type="entry name" value="PLC-like phosphodiesterases"/>
    <property type="match status" value="1"/>
</dbReference>
<dbReference type="PROSITE" id="PS50007">
    <property type="entry name" value="PIPLC_X_DOMAIN"/>
    <property type="match status" value="1"/>
</dbReference>
<dbReference type="GO" id="GO:0008081">
    <property type="term" value="F:phosphoric diester hydrolase activity"/>
    <property type="evidence" value="ECO:0007669"/>
    <property type="project" value="InterPro"/>
</dbReference>
<dbReference type="Gene3D" id="3.20.20.190">
    <property type="entry name" value="Phosphatidylinositol (PI) phosphodiesterase"/>
    <property type="match status" value="1"/>
</dbReference>
<protein>
    <recommendedName>
        <fullName evidence="4">Phosphatidylinositol-specific phospholipase C X domain-containing protein</fullName>
    </recommendedName>
</protein>
<dbReference type="PANTHER" id="PTHR13593">
    <property type="match status" value="1"/>
</dbReference>
<dbReference type="Proteomes" id="UP001310890">
    <property type="component" value="Unassembled WGS sequence"/>
</dbReference>
<evidence type="ECO:0000313" key="2">
    <source>
        <dbReference type="EMBL" id="KAK5116927.1"/>
    </source>
</evidence>
<keyword evidence="1" id="KW-0732">Signal</keyword>
<dbReference type="InterPro" id="IPR051057">
    <property type="entry name" value="PI-PLC_domain"/>
</dbReference>
<gene>
    <name evidence="2" type="ORF">LTR62_006648</name>
</gene>
<reference evidence="2" key="1">
    <citation type="submission" date="2023-08" db="EMBL/GenBank/DDBJ databases">
        <title>Black Yeasts Isolated from many extreme environments.</title>
        <authorList>
            <person name="Coleine C."/>
            <person name="Stajich J.E."/>
            <person name="Selbmann L."/>
        </authorList>
    </citation>
    <scope>NUCLEOTIDE SEQUENCE</scope>
    <source>
        <strain evidence="2">CCFEE 5401</strain>
    </source>
</reference>
<evidence type="ECO:0000313" key="3">
    <source>
        <dbReference type="Proteomes" id="UP001310890"/>
    </source>
</evidence>
<name>A0AAN7YJ10_9PEZI</name>
<sequence>MALLTFVTLAVLATWTQPVLGWSRPWPPQYPNPSGVAKANCSGTSRLADLALGKVLQDAAPVFGQYADVQTNTSTWMGTRMKAYPDGTPIVHMNLPGTHDADTWNYSLATQQSLNHVTNLVNDQEFDPRAYRCQDLSMLTMLDDGIRVFDLRYAYDVTNTTLVFWHGPGLVSETATVDDVLFGFYAWLDDHPSEALFLSFQYEGGTIAFASDSAGVQLELFTALSSPGARRYFLQTKGSFGTLGEARGKITLLKRFDLDLLPASYTGLLPGVHFSPVNWTDNSPDIALVYNSSTGAAAYIEDYYQPLTPANSTASENIQWKINATEAHLTMAATSHPDSLFWSFASSTNLVNNPPITPGIQALGNGSLTPGGGVNDRLVSFLRTMKGKRLGIVMFDFYETPGELLPLFLSLLPPNGTDIGGYQ</sequence>
<accession>A0AAN7YJ10</accession>
<feature type="signal peptide" evidence="1">
    <location>
        <begin position="1"/>
        <end position="21"/>
    </location>
</feature>